<gene>
    <name evidence="1" type="ORF">I7X43_01690</name>
</gene>
<sequence>MKRIVLFYAIAFTEDGRVVADLQDPSGAFPKVTGVTETADRLYLHTLNPRGLAWLAR</sequence>
<dbReference type="RefSeq" id="WP_198099156.1">
    <property type="nucleotide sequence ID" value="NZ_JAEDAL010000001.1"/>
</dbReference>
<name>A0A931IT73_9BURK</name>
<dbReference type="Proteomes" id="UP000620139">
    <property type="component" value="Unassembled WGS sequence"/>
</dbReference>
<keyword evidence="2" id="KW-1185">Reference proteome</keyword>
<comment type="caution">
    <text evidence="1">The sequence shown here is derived from an EMBL/GenBank/DDBJ whole genome shotgun (WGS) entry which is preliminary data.</text>
</comment>
<dbReference type="EMBL" id="JAEDAL010000001">
    <property type="protein sequence ID" value="MBH9551547.1"/>
    <property type="molecule type" value="Genomic_DNA"/>
</dbReference>
<evidence type="ECO:0000313" key="2">
    <source>
        <dbReference type="Proteomes" id="UP000620139"/>
    </source>
</evidence>
<dbReference type="AlphaFoldDB" id="A0A931IT73"/>
<reference evidence="1" key="1">
    <citation type="submission" date="2020-12" db="EMBL/GenBank/DDBJ databases">
        <title>The genome sequence of Inhella sp. 4Y17.</title>
        <authorList>
            <person name="Liu Y."/>
        </authorList>
    </citation>
    <scope>NUCLEOTIDE SEQUENCE</scope>
    <source>
        <strain evidence="1">4Y10</strain>
    </source>
</reference>
<accession>A0A931IT73</accession>
<organism evidence="1 2">
    <name type="scientific">Inhella gelatinilytica</name>
    <dbReference type="NCBI Taxonomy" id="2795030"/>
    <lineage>
        <taxon>Bacteria</taxon>
        <taxon>Pseudomonadati</taxon>
        <taxon>Pseudomonadota</taxon>
        <taxon>Betaproteobacteria</taxon>
        <taxon>Burkholderiales</taxon>
        <taxon>Sphaerotilaceae</taxon>
        <taxon>Inhella</taxon>
    </lineage>
</organism>
<protein>
    <submittedName>
        <fullName evidence="1">Uncharacterized protein</fullName>
    </submittedName>
</protein>
<evidence type="ECO:0000313" key="1">
    <source>
        <dbReference type="EMBL" id="MBH9551547.1"/>
    </source>
</evidence>
<proteinExistence type="predicted"/>